<dbReference type="EMBL" id="AEQP01000002">
    <property type="protein sequence ID" value="EFV95687.1"/>
    <property type="molecule type" value="Genomic_DNA"/>
</dbReference>
<feature type="domain" description="DUF4124" evidence="3">
    <location>
        <begin position="16"/>
        <end position="46"/>
    </location>
</feature>
<keyword evidence="2" id="KW-0732">Signal</keyword>
<evidence type="ECO:0000259" key="3">
    <source>
        <dbReference type="Pfam" id="PF13511"/>
    </source>
</evidence>
<dbReference type="RefSeq" id="WP_005672654.1">
    <property type="nucleotide sequence ID" value="NZ_CP146288.1"/>
</dbReference>
<gene>
    <name evidence="4" type="ORF">HMPREF0551_0595</name>
</gene>
<evidence type="ECO:0000313" key="5">
    <source>
        <dbReference type="Proteomes" id="UP000011021"/>
    </source>
</evidence>
<dbReference type="HOGENOM" id="CLU_111602_0_0_4"/>
<feature type="region of interest" description="Disordered" evidence="1">
    <location>
        <begin position="198"/>
        <end position="231"/>
    </location>
</feature>
<dbReference type="AlphaFoldDB" id="E7RV83"/>
<evidence type="ECO:0000313" key="4">
    <source>
        <dbReference type="EMBL" id="EFV95687.1"/>
    </source>
</evidence>
<dbReference type="InterPro" id="IPR036249">
    <property type="entry name" value="Thioredoxin-like_sf"/>
</dbReference>
<organism evidence="4 5">
    <name type="scientific">Lautropia mirabilis ATCC 51599</name>
    <dbReference type="NCBI Taxonomy" id="887898"/>
    <lineage>
        <taxon>Bacteria</taxon>
        <taxon>Pseudomonadati</taxon>
        <taxon>Pseudomonadota</taxon>
        <taxon>Betaproteobacteria</taxon>
        <taxon>Burkholderiales</taxon>
        <taxon>Burkholderiaceae</taxon>
        <taxon>Lautropia</taxon>
    </lineage>
</organism>
<dbReference type="eggNOG" id="COG0695">
    <property type="taxonomic scope" value="Bacteria"/>
</dbReference>
<proteinExistence type="predicted"/>
<name>E7RV83_9BURK</name>
<evidence type="ECO:0000256" key="1">
    <source>
        <dbReference type="SAM" id="MobiDB-lite"/>
    </source>
</evidence>
<reference evidence="4 5" key="1">
    <citation type="submission" date="2010-12" db="EMBL/GenBank/DDBJ databases">
        <authorList>
            <person name="Muzny D."/>
            <person name="Qin X."/>
            <person name="Deng J."/>
            <person name="Jiang H."/>
            <person name="Liu Y."/>
            <person name="Qu J."/>
            <person name="Song X.-Z."/>
            <person name="Zhang L."/>
            <person name="Thornton R."/>
            <person name="Coyle M."/>
            <person name="Francisco L."/>
            <person name="Jackson L."/>
            <person name="Javaid M."/>
            <person name="Korchina V."/>
            <person name="Kovar C."/>
            <person name="Mata R."/>
            <person name="Mathew T."/>
            <person name="Ngo R."/>
            <person name="Nguyen L."/>
            <person name="Nguyen N."/>
            <person name="Okwuonu G."/>
            <person name="Ongeri F."/>
            <person name="Pham C."/>
            <person name="Simmons D."/>
            <person name="Wilczek-Boney K."/>
            <person name="Hale W."/>
            <person name="Jakkamsetti A."/>
            <person name="Pham P."/>
            <person name="Ruth R."/>
            <person name="San Lucas F."/>
            <person name="Warren J."/>
            <person name="Zhang J."/>
            <person name="Zhao Z."/>
            <person name="Zhou C."/>
            <person name="Zhu D."/>
            <person name="Lee S."/>
            <person name="Bess C."/>
            <person name="Blankenburg K."/>
            <person name="Forbes L."/>
            <person name="Fu Q."/>
            <person name="Gubbala S."/>
            <person name="Hirani K."/>
            <person name="Jayaseelan J.C."/>
            <person name="Lara F."/>
            <person name="Munidasa M."/>
            <person name="Palculict T."/>
            <person name="Patil S."/>
            <person name="Pu L.-L."/>
            <person name="Saada N."/>
            <person name="Tang L."/>
            <person name="Weissenberger G."/>
            <person name="Zhu Y."/>
            <person name="Hemphill L."/>
            <person name="Shang Y."/>
            <person name="Youmans B."/>
            <person name="Ayvaz T."/>
            <person name="Ross M."/>
            <person name="Santibanez J."/>
            <person name="Aqrawi P."/>
            <person name="Gross S."/>
            <person name="Joshi V."/>
            <person name="Fowler G."/>
            <person name="Nazareth L."/>
            <person name="Reid J."/>
            <person name="Worley K."/>
            <person name="Petrosino J."/>
            <person name="Highlander S."/>
            <person name="Gibbs R."/>
        </authorList>
    </citation>
    <scope>NUCLEOTIDE SEQUENCE [LARGE SCALE GENOMIC DNA]</scope>
    <source>
        <strain evidence="4 5">ATCC 51599</strain>
    </source>
</reference>
<keyword evidence="5" id="KW-1185">Reference proteome</keyword>
<dbReference type="Pfam" id="PF13511">
    <property type="entry name" value="DUF4124"/>
    <property type="match status" value="1"/>
</dbReference>
<protein>
    <recommendedName>
        <fullName evidence="3">DUF4124 domain-containing protein</fullName>
    </recommendedName>
</protein>
<dbReference type="STRING" id="887898.HMPREF0551_0595"/>
<dbReference type="Proteomes" id="UP000011021">
    <property type="component" value="Unassembled WGS sequence"/>
</dbReference>
<dbReference type="CDD" id="cd02976">
    <property type="entry name" value="NrdH"/>
    <property type="match status" value="1"/>
</dbReference>
<dbReference type="InterPro" id="IPR025392">
    <property type="entry name" value="DUF4124"/>
</dbReference>
<accession>E7RV83</accession>
<dbReference type="Gene3D" id="3.40.30.10">
    <property type="entry name" value="Glutaredoxin"/>
    <property type="match status" value="1"/>
</dbReference>
<feature type="compositionally biased region" description="Low complexity" evidence="1">
    <location>
        <begin position="222"/>
        <end position="231"/>
    </location>
</feature>
<sequence length="231" mass="24413">MKALAASLLVVTAGGLAALPGAAAEYKWIDQNGNVVYGDHPPDESAVALRRPGGLTVTQTVKAPVDPTLQFPLALREAARANPVALYVANDCQPCQMAAQHLRLRGIPFQEWKVTSNADFERFKALGFSGNGFPAISVGSQRSVGYEANAWNRMLDSARYPTESVLPSSYQYPPAANLSPDIPMQGATAFRQPPRIIDASEVLPAGGERRDPSGTSGGASGGTAAPSDFRF</sequence>
<feature type="chain" id="PRO_5003221593" description="DUF4124 domain-containing protein" evidence="2">
    <location>
        <begin position="24"/>
        <end position="231"/>
    </location>
</feature>
<comment type="caution">
    <text evidence="4">The sequence shown here is derived from an EMBL/GenBank/DDBJ whole genome shotgun (WGS) entry which is preliminary data.</text>
</comment>
<evidence type="ECO:0000256" key="2">
    <source>
        <dbReference type="SAM" id="SignalP"/>
    </source>
</evidence>
<dbReference type="SUPFAM" id="SSF52833">
    <property type="entry name" value="Thioredoxin-like"/>
    <property type="match status" value="1"/>
</dbReference>
<feature type="signal peptide" evidence="2">
    <location>
        <begin position="1"/>
        <end position="23"/>
    </location>
</feature>